<evidence type="ECO:0000256" key="6">
    <source>
        <dbReference type="SAM" id="MobiDB-lite"/>
    </source>
</evidence>
<reference evidence="7" key="1">
    <citation type="journal article" date="2020" name="Fungal Divers.">
        <title>Resolving the Mortierellaceae phylogeny through synthesis of multi-gene phylogenetics and phylogenomics.</title>
        <authorList>
            <person name="Vandepol N."/>
            <person name="Liber J."/>
            <person name="Desiro A."/>
            <person name="Na H."/>
            <person name="Kennedy M."/>
            <person name="Barry K."/>
            <person name="Grigoriev I.V."/>
            <person name="Miller A.N."/>
            <person name="O'Donnell K."/>
            <person name="Stajich J.E."/>
            <person name="Bonito G."/>
        </authorList>
    </citation>
    <scope>NUCLEOTIDE SEQUENCE</scope>
    <source>
        <strain evidence="7">BC1065</strain>
    </source>
</reference>
<comment type="subcellular location">
    <subcellularLocation>
        <location evidence="1">Cytoplasm</location>
        <location evidence="1">Cell cortex</location>
    </subcellularLocation>
</comment>
<feature type="compositionally biased region" description="Low complexity" evidence="6">
    <location>
        <begin position="443"/>
        <end position="469"/>
    </location>
</feature>
<dbReference type="Pfam" id="PF10165">
    <property type="entry name" value="Ric8"/>
    <property type="match status" value="2"/>
</dbReference>
<dbReference type="OrthoDB" id="5585685at2759"/>
<organism evidence="7 8">
    <name type="scientific">Actinomortierella ambigua</name>
    <dbReference type="NCBI Taxonomy" id="1343610"/>
    <lineage>
        <taxon>Eukaryota</taxon>
        <taxon>Fungi</taxon>
        <taxon>Fungi incertae sedis</taxon>
        <taxon>Mucoromycota</taxon>
        <taxon>Mortierellomycotina</taxon>
        <taxon>Mortierellomycetes</taxon>
        <taxon>Mortierellales</taxon>
        <taxon>Mortierellaceae</taxon>
        <taxon>Actinomortierella</taxon>
    </lineage>
</organism>
<dbReference type="AlphaFoldDB" id="A0A9P6TY30"/>
<accession>A0A9P6TY30</accession>
<dbReference type="InterPro" id="IPR008376">
    <property type="entry name" value="Chaperone_Ric-8_A/B"/>
</dbReference>
<gene>
    <name evidence="7" type="ORF">DFQ27_009127</name>
</gene>
<evidence type="ECO:0000256" key="1">
    <source>
        <dbReference type="ARBA" id="ARBA00004544"/>
    </source>
</evidence>
<keyword evidence="8" id="KW-1185">Reference proteome</keyword>
<dbReference type="InterPro" id="IPR016024">
    <property type="entry name" value="ARM-type_fold"/>
</dbReference>
<dbReference type="GO" id="GO:0005938">
    <property type="term" value="C:cell cortex"/>
    <property type="evidence" value="ECO:0007669"/>
    <property type="project" value="UniProtKB-SubCell"/>
</dbReference>
<keyword evidence="3" id="KW-0963">Cytoplasm</keyword>
<feature type="compositionally biased region" description="Low complexity" evidence="6">
    <location>
        <begin position="487"/>
        <end position="516"/>
    </location>
</feature>
<evidence type="ECO:0000313" key="8">
    <source>
        <dbReference type="Proteomes" id="UP000807716"/>
    </source>
</evidence>
<dbReference type="PANTHER" id="PTHR12425:SF5">
    <property type="entry name" value="SYNEMBRYN"/>
    <property type="match status" value="1"/>
</dbReference>
<dbReference type="Proteomes" id="UP000807716">
    <property type="component" value="Unassembled WGS sequence"/>
</dbReference>
<sequence length="612" mass="66117">MSYHLIADRSNSRNVSSILQGIINGNISVSPADRKSVIDALLCDLKESGVANSWSERDRNLAIEALKTLGRAPEGCDSMFSTEGIKTLMYQSGLTPASANCLDSTGSKEALKCLANALLLKPAAREIFETLEGHCVCSSHLKDRSWSNETQFLLCRVLLLVTINSTSVVQDILDKHDGVEGVGTVLKTQLARSPDGTMFTQSMVLSEALKYVFNLMMVDPKITRKGETYSTDEEKAEASGKRFQSLTPTLASILTTVPQNKTTPLSPPHSHAIHVLFNCPVAGAALLLTRSQQALLLQVLVQMLEDTLKYHLNTDEEASTDGLSSGTDLDESIPPLVLVLTNIASAGEEARAAMKARMLPDNVDRSAPLDKGNRFSARLIRRMTSVRYPYIRETVSNLLFVICNEDPNEFTLNVGYGNAAGFLLNRGLGMPSMMGGSGDSEDSSAAATADSAQLPQPPSSSSASRSEVAPWEEPGTPTKEDGGGAGTSVANSTTPPPSSTTASTSIASSSSSSPSRPQDRRRPSQAQGPTVNPITGAFYPDPSAIRTAMSEMTEEEKEAEAGRLLDMIDKMRRTGVIEMKNPALEAALRHRERDQYWEEVERREAEEAKDDE</sequence>
<keyword evidence="4" id="KW-0344">Guanine-nucleotide releasing factor</keyword>
<evidence type="ECO:0000256" key="3">
    <source>
        <dbReference type="ARBA" id="ARBA00022490"/>
    </source>
</evidence>
<evidence type="ECO:0000256" key="5">
    <source>
        <dbReference type="ARBA" id="ARBA00023186"/>
    </source>
</evidence>
<comment type="caution">
    <text evidence="7">The sequence shown here is derived from an EMBL/GenBank/DDBJ whole genome shotgun (WGS) entry which is preliminary data.</text>
</comment>
<dbReference type="GO" id="GO:0007186">
    <property type="term" value="P:G protein-coupled receptor signaling pathway"/>
    <property type="evidence" value="ECO:0007669"/>
    <property type="project" value="TreeGrafter"/>
</dbReference>
<feature type="region of interest" description="Disordered" evidence="6">
    <location>
        <begin position="433"/>
        <end position="541"/>
    </location>
</feature>
<evidence type="ECO:0000313" key="7">
    <source>
        <dbReference type="EMBL" id="KAG0250941.1"/>
    </source>
</evidence>
<dbReference type="PRINTS" id="PR01802">
    <property type="entry name" value="SYNEMBRYN"/>
</dbReference>
<comment type="similarity">
    <text evidence="2">Belongs to the synembryn family.</text>
</comment>
<dbReference type="GO" id="GO:0005085">
    <property type="term" value="F:guanyl-nucleotide exchange factor activity"/>
    <property type="evidence" value="ECO:0007669"/>
    <property type="project" value="UniProtKB-KW"/>
</dbReference>
<dbReference type="SUPFAM" id="SSF48371">
    <property type="entry name" value="ARM repeat"/>
    <property type="match status" value="1"/>
</dbReference>
<protein>
    <submittedName>
        <fullName evidence="7">Uncharacterized protein</fullName>
    </submittedName>
</protein>
<name>A0A9P6TY30_9FUNG</name>
<evidence type="ECO:0000256" key="4">
    <source>
        <dbReference type="ARBA" id="ARBA00022658"/>
    </source>
</evidence>
<dbReference type="InterPro" id="IPR019318">
    <property type="entry name" value="Gua_nucleotide_exch_fac_Ric8"/>
</dbReference>
<proteinExistence type="inferred from homology"/>
<dbReference type="PANTHER" id="PTHR12425">
    <property type="entry name" value="SYNEMBRYN"/>
    <property type="match status" value="1"/>
</dbReference>
<dbReference type="GO" id="GO:0001965">
    <property type="term" value="F:G-protein alpha-subunit binding"/>
    <property type="evidence" value="ECO:0007669"/>
    <property type="project" value="TreeGrafter"/>
</dbReference>
<keyword evidence="5" id="KW-0143">Chaperone</keyword>
<evidence type="ECO:0000256" key="2">
    <source>
        <dbReference type="ARBA" id="ARBA00009049"/>
    </source>
</evidence>
<dbReference type="EMBL" id="JAAAJB010000807">
    <property type="protein sequence ID" value="KAG0250941.1"/>
    <property type="molecule type" value="Genomic_DNA"/>
</dbReference>